<dbReference type="RefSeq" id="WP_342806836.1">
    <property type="nucleotide sequence ID" value="NZ_JAOPJZ010000002.1"/>
</dbReference>
<dbReference type="InterPro" id="IPR036291">
    <property type="entry name" value="NAD(P)-bd_dom_sf"/>
</dbReference>
<dbReference type="GO" id="GO:0044281">
    <property type="term" value="P:small molecule metabolic process"/>
    <property type="evidence" value="ECO:0007669"/>
    <property type="project" value="UniProtKB-ARBA"/>
</dbReference>
<dbReference type="InterPro" id="IPR020843">
    <property type="entry name" value="ER"/>
</dbReference>
<dbReference type="InterPro" id="IPR013149">
    <property type="entry name" value="ADH-like_C"/>
</dbReference>
<dbReference type="InterPro" id="IPR050129">
    <property type="entry name" value="Zn_alcohol_dh"/>
</dbReference>
<keyword evidence="7" id="KW-1185">Reference proteome</keyword>
<dbReference type="GO" id="GO:0016616">
    <property type="term" value="F:oxidoreductase activity, acting on the CH-OH group of donors, NAD or NADP as acceptor"/>
    <property type="evidence" value="ECO:0007669"/>
    <property type="project" value="UniProtKB-ARBA"/>
</dbReference>
<dbReference type="GO" id="GO:0030554">
    <property type="term" value="F:adenyl nucleotide binding"/>
    <property type="evidence" value="ECO:0007669"/>
    <property type="project" value="UniProtKB-ARBA"/>
</dbReference>
<dbReference type="GO" id="GO:0008270">
    <property type="term" value="F:zinc ion binding"/>
    <property type="evidence" value="ECO:0007669"/>
    <property type="project" value="InterPro"/>
</dbReference>
<dbReference type="InterPro" id="IPR002328">
    <property type="entry name" value="ADH_Zn_CS"/>
</dbReference>
<evidence type="ECO:0000313" key="7">
    <source>
        <dbReference type="Proteomes" id="UP001321047"/>
    </source>
</evidence>
<dbReference type="Pfam" id="PF00107">
    <property type="entry name" value="ADH_zinc_N"/>
    <property type="match status" value="1"/>
</dbReference>
<dbReference type="EMBL" id="JAOPJZ010000002">
    <property type="protein sequence ID" value="MCU4751255.1"/>
    <property type="molecule type" value="Genomic_DNA"/>
</dbReference>
<keyword evidence="3" id="KW-0560">Oxidoreductase</keyword>
<evidence type="ECO:0000256" key="4">
    <source>
        <dbReference type="RuleBase" id="RU361277"/>
    </source>
</evidence>
<proteinExistence type="inferred from homology"/>
<protein>
    <submittedName>
        <fullName evidence="6">Alcohol dehydrogenase catalytic domain-containing protein</fullName>
    </submittedName>
</protein>
<name>A0AAP3E5Q2_9EURY</name>
<evidence type="ECO:0000256" key="3">
    <source>
        <dbReference type="ARBA" id="ARBA00023002"/>
    </source>
</evidence>
<dbReference type="GO" id="GO:0043168">
    <property type="term" value="F:anion binding"/>
    <property type="evidence" value="ECO:0007669"/>
    <property type="project" value="UniProtKB-ARBA"/>
</dbReference>
<accession>A0AAP3E5Q2</accession>
<feature type="domain" description="Enoyl reductase (ER)" evidence="5">
    <location>
        <begin position="8"/>
        <end position="338"/>
    </location>
</feature>
<dbReference type="PANTHER" id="PTHR43401:SF2">
    <property type="entry name" value="L-THREONINE 3-DEHYDROGENASE"/>
    <property type="match status" value="1"/>
</dbReference>
<dbReference type="PANTHER" id="PTHR43401">
    <property type="entry name" value="L-THREONINE 3-DEHYDROGENASE"/>
    <property type="match status" value="1"/>
</dbReference>
<dbReference type="Pfam" id="PF08240">
    <property type="entry name" value="ADH_N"/>
    <property type="match status" value="1"/>
</dbReference>
<keyword evidence="1 4" id="KW-0479">Metal-binding</keyword>
<dbReference type="SUPFAM" id="SSF51735">
    <property type="entry name" value="NAD(P)-binding Rossmann-fold domains"/>
    <property type="match status" value="1"/>
</dbReference>
<dbReference type="Gene3D" id="3.90.180.10">
    <property type="entry name" value="Medium-chain alcohol dehydrogenases, catalytic domain"/>
    <property type="match status" value="1"/>
</dbReference>
<dbReference type="AlphaFoldDB" id="A0AAP3E5Q2"/>
<evidence type="ECO:0000256" key="1">
    <source>
        <dbReference type="ARBA" id="ARBA00022723"/>
    </source>
</evidence>
<dbReference type="SUPFAM" id="SSF50129">
    <property type="entry name" value="GroES-like"/>
    <property type="match status" value="1"/>
</dbReference>
<dbReference type="InterPro" id="IPR011032">
    <property type="entry name" value="GroES-like_sf"/>
</dbReference>
<reference evidence="6 7" key="1">
    <citation type="submission" date="2022-09" db="EMBL/GenBank/DDBJ databases">
        <title>Enrichment on poylsaccharides allowed isolation of novel metabolic and taxonomic groups of Haloarchaea.</title>
        <authorList>
            <person name="Sorokin D.Y."/>
            <person name="Elcheninov A.G."/>
            <person name="Khizhniak T.V."/>
            <person name="Kolganova T.V."/>
            <person name="Kublanov I.V."/>
        </authorList>
    </citation>
    <scope>NUCLEOTIDE SEQUENCE [LARGE SCALE GENOMIC DNA]</scope>
    <source>
        <strain evidence="6 7">AArc-curdl1</strain>
    </source>
</reference>
<evidence type="ECO:0000259" key="5">
    <source>
        <dbReference type="SMART" id="SM00829"/>
    </source>
</evidence>
<dbReference type="InterPro" id="IPR013154">
    <property type="entry name" value="ADH-like_N"/>
</dbReference>
<comment type="similarity">
    <text evidence="4">Belongs to the zinc-containing alcohol dehydrogenase family.</text>
</comment>
<dbReference type="GO" id="GO:0051262">
    <property type="term" value="P:protein tetramerization"/>
    <property type="evidence" value="ECO:0007669"/>
    <property type="project" value="UniProtKB-ARBA"/>
</dbReference>
<dbReference type="Proteomes" id="UP001321047">
    <property type="component" value="Unassembled WGS sequence"/>
</dbReference>
<keyword evidence="2 4" id="KW-0862">Zinc</keyword>
<comment type="caution">
    <text evidence="6">The sequence shown here is derived from an EMBL/GenBank/DDBJ whole genome shotgun (WGS) entry which is preliminary data.</text>
</comment>
<sequence length="342" mass="36327">MKAVVQTGPTSLRVDTIDRPTIDADQVLIKVGSTGVCGSDVHAYLYQGGYEWVELPRVMGHEYAGEIVETGSAVTEFAEGDRVVENPTRTCGTCFQCLNEQSNVCQNFSVKGMHRDGSYGEYTVANPDKLHTIPDSVSMEHAAITEPLSVAARAVLSRSTVTPGDTVLVEGPGPIGALVAAIADSIGGRVLVSGLPQDEQYRLPLLEDLGIETAVSGVTLDSKAQEITDGIGFDVVFDTTGHHSGVELAVDTVRKGGQVVVVGLPGSASEIPMSTIVRGEVDIKTSYGSKWANFEQALSLMAENTISPEGIIDDRYSFSDPSAAFTAFLDSETCKPVFTFDE</sequence>
<evidence type="ECO:0000256" key="2">
    <source>
        <dbReference type="ARBA" id="ARBA00022833"/>
    </source>
</evidence>
<organism evidence="6 7">
    <name type="scientific">Natronosalvus hydrolyticus</name>
    <dbReference type="NCBI Taxonomy" id="2979988"/>
    <lineage>
        <taxon>Archaea</taxon>
        <taxon>Methanobacteriati</taxon>
        <taxon>Methanobacteriota</taxon>
        <taxon>Stenosarchaea group</taxon>
        <taxon>Halobacteria</taxon>
        <taxon>Halobacteriales</taxon>
        <taxon>Natrialbaceae</taxon>
        <taxon>Natronosalvus</taxon>
    </lineage>
</organism>
<dbReference type="SMART" id="SM00829">
    <property type="entry name" value="PKS_ER"/>
    <property type="match status" value="1"/>
</dbReference>
<comment type="cofactor">
    <cofactor evidence="4">
        <name>Zn(2+)</name>
        <dbReference type="ChEBI" id="CHEBI:29105"/>
    </cofactor>
</comment>
<gene>
    <name evidence="6" type="ORF">OB919_04535</name>
</gene>
<evidence type="ECO:0000313" key="6">
    <source>
        <dbReference type="EMBL" id="MCU4751255.1"/>
    </source>
</evidence>
<dbReference type="Gene3D" id="3.40.50.720">
    <property type="entry name" value="NAD(P)-binding Rossmann-like Domain"/>
    <property type="match status" value="1"/>
</dbReference>
<dbReference type="PROSITE" id="PS00059">
    <property type="entry name" value="ADH_ZINC"/>
    <property type="match status" value="1"/>
</dbReference>